<dbReference type="RefSeq" id="WP_193810651.1">
    <property type="nucleotide sequence ID" value="NZ_CP040442.1"/>
</dbReference>
<accession>A0A7M2YA81</accession>
<evidence type="ECO:0000256" key="1">
    <source>
        <dbReference type="ARBA" id="ARBA00022729"/>
    </source>
</evidence>
<name>A0A7M2YA81_9FLAO</name>
<sequence>MLQFDYQGIAHMFPEKMEVKIGTATSVAGQTSQLWINEEIGNYPYETATVNFTVPADGVYYLSFRAFSDPNEFYLEVDNVKVFETNLATMNVNKSSLKFFPNPVQDILIITDSKEISSISIFDISGKQVISESAKSGKLELNVSQLKPGMYIVKANSDGVVKTFKFIKK</sequence>
<reference evidence="3 4" key="1">
    <citation type="submission" date="2019-05" db="EMBL/GenBank/DDBJ databases">
        <title>Chryseobacterium sp. isolated from King George Island, maritime Antarctica.</title>
        <authorList>
            <person name="Peng X."/>
        </authorList>
    </citation>
    <scope>NUCLEOTIDE SEQUENCE [LARGE SCALE GENOMIC DNA]</scope>
    <source>
        <strain evidence="3 4">7-3A</strain>
    </source>
</reference>
<gene>
    <name evidence="3" type="ORF">Q73A0000_08950</name>
</gene>
<evidence type="ECO:0000313" key="3">
    <source>
        <dbReference type="EMBL" id="QOW10484.1"/>
    </source>
</evidence>
<organism evidence="3 4">
    <name type="scientific">Kaistella flava</name>
    <name type="common">ex Peng et al. 2021</name>
    <dbReference type="NCBI Taxonomy" id="2038776"/>
    <lineage>
        <taxon>Bacteria</taxon>
        <taxon>Pseudomonadati</taxon>
        <taxon>Bacteroidota</taxon>
        <taxon>Flavobacteriia</taxon>
        <taxon>Flavobacteriales</taxon>
        <taxon>Weeksellaceae</taxon>
        <taxon>Chryseobacterium group</taxon>
        <taxon>Kaistella</taxon>
    </lineage>
</organism>
<dbReference type="KEGG" id="kfa:Q73A0000_08950"/>
<dbReference type="InterPro" id="IPR026444">
    <property type="entry name" value="Secre_tail"/>
</dbReference>
<evidence type="ECO:0000259" key="2">
    <source>
        <dbReference type="Pfam" id="PF18962"/>
    </source>
</evidence>
<dbReference type="EMBL" id="CP040442">
    <property type="protein sequence ID" value="QOW10484.1"/>
    <property type="molecule type" value="Genomic_DNA"/>
</dbReference>
<evidence type="ECO:0000313" key="4">
    <source>
        <dbReference type="Proteomes" id="UP000594195"/>
    </source>
</evidence>
<proteinExistence type="predicted"/>
<feature type="domain" description="Secretion system C-terminal sorting" evidence="2">
    <location>
        <begin position="100"/>
        <end position="166"/>
    </location>
</feature>
<keyword evidence="1" id="KW-0732">Signal</keyword>
<dbReference type="Pfam" id="PF18962">
    <property type="entry name" value="Por_Secre_tail"/>
    <property type="match status" value="1"/>
</dbReference>
<keyword evidence="4" id="KW-1185">Reference proteome</keyword>
<dbReference type="Gene3D" id="2.60.120.200">
    <property type="match status" value="1"/>
</dbReference>
<dbReference type="Proteomes" id="UP000594195">
    <property type="component" value="Chromosome"/>
</dbReference>
<dbReference type="AlphaFoldDB" id="A0A7M2YA81"/>
<protein>
    <submittedName>
        <fullName evidence="3">T9SS type A sorting domain-containing protein</fullName>
    </submittedName>
</protein>
<dbReference type="NCBIfam" id="TIGR04183">
    <property type="entry name" value="Por_Secre_tail"/>
    <property type="match status" value="1"/>
</dbReference>